<evidence type="ECO:0000256" key="1">
    <source>
        <dbReference type="SAM" id="MobiDB-lite"/>
    </source>
</evidence>
<accession>A0ABQ5D943</accession>
<evidence type="ECO:0000313" key="3">
    <source>
        <dbReference type="Proteomes" id="UP001151760"/>
    </source>
</evidence>
<feature type="region of interest" description="Disordered" evidence="1">
    <location>
        <begin position="1"/>
        <end position="21"/>
    </location>
</feature>
<reference evidence="2" key="2">
    <citation type="submission" date="2022-01" db="EMBL/GenBank/DDBJ databases">
        <authorList>
            <person name="Yamashiro T."/>
            <person name="Shiraishi A."/>
            <person name="Satake H."/>
            <person name="Nakayama K."/>
        </authorList>
    </citation>
    <scope>NUCLEOTIDE SEQUENCE</scope>
</reference>
<proteinExistence type="predicted"/>
<comment type="caution">
    <text evidence="2">The sequence shown here is derived from an EMBL/GenBank/DDBJ whole genome shotgun (WGS) entry which is preliminary data.</text>
</comment>
<sequence length="293" mass="32815">MAAKEEHSTSPHSRLQSSAKGCSSSPTQMLFFPLISQRTASVQVRASFIVLLTSQGTAELQGKYKRPQDRKSKTLISSQTNSIAQDKLKAHVTGGITAEGTLYGRALCSKKTRYSIYLSLRILLIKDAAGTITPRILNFEEEAGPSSPLRQSQVMEPEEQLKAAEVLVSISRPRGLSIPGPIQTQPQQPTQGTDSKDKGKGILVEEPKKKKLTLQQIRALETQMMRRLLEKFKCCMVMQKKKERVQASIKDSFKDFIPMDSEKESEMLKERDAKRLLRKRKATISEEQPSQKP</sequence>
<dbReference type="EMBL" id="BQNB010015080">
    <property type="protein sequence ID" value="GJT35790.1"/>
    <property type="molecule type" value="Genomic_DNA"/>
</dbReference>
<evidence type="ECO:0000313" key="2">
    <source>
        <dbReference type="EMBL" id="GJT35790.1"/>
    </source>
</evidence>
<organism evidence="2 3">
    <name type="scientific">Tanacetum coccineum</name>
    <dbReference type="NCBI Taxonomy" id="301880"/>
    <lineage>
        <taxon>Eukaryota</taxon>
        <taxon>Viridiplantae</taxon>
        <taxon>Streptophyta</taxon>
        <taxon>Embryophyta</taxon>
        <taxon>Tracheophyta</taxon>
        <taxon>Spermatophyta</taxon>
        <taxon>Magnoliopsida</taxon>
        <taxon>eudicotyledons</taxon>
        <taxon>Gunneridae</taxon>
        <taxon>Pentapetalae</taxon>
        <taxon>asterids</taxon>
        <taxon>campanulids</taxon>
        <taxon>Asterales</taxon>
        <taxon>Asteraceae</taxon>
        <taxon>Asteroideae</taxon>
        <taxon>Anthemideae</taxon>
        <taxon>Anthemidinae</taxon>
        <taxon>Tanacetum</taxon>
    </lineage>
</organism>
<reference evidence="2" key="1">
    <citation type="journal article" date="2022" name="Int. J. Mol. Sci.">
        <title>Draft Genome of Tanacetum Coccineum: Genomic Comparison of Closely Related Tanacetum-Family Plants.</title>
        <authorList>
            <person name="Yamashiro T."/>
            <person name="Shiraishi A."/>
            <person name="Nakayama K."/>
            <person name="Satake H."/>
        </authorList>
    </citation>
    <scope>NUCLEOTIDE SEQUENCE</scope>
</reference>
<feature type="compositionally biased region" description="Polar residues" evidence="1">
    <location>
        <begin position="10"/>
        <end position="21"/>
    </location>
</feature>
<feature type="compositionally biased region" description="Low complexity" evidence="1">
    <location>
        <begin position="178"/>
        <end position="193"/>
    </location>
</feature>
<feature type="region of interest" description="Disordered" evidence="1">
    <location>
        <begin position="174"/>
        <end position="202"/>
    </location>
</feature>
<gene>
    <name evidence="2" type="ORF">Tco_0926209</name>
</gene>
<keyword evidence="3" id="KW-1185">Reference proteome</keyword>
<name>A0ABQ5D943_9ASTR</name>
<dbReference type="Proteomes" id="UP001151760">
    <property type="component" value="Unassembled WGS sequence"/>
</dbReference>
<protein>
    <submittedName>
        <fullName evidence="2">Uncharacterized protein</fullName>
    </submittedName>
</protein>